<proteinExistence type="predicted"/>
<gene>
    <name evidence="1" type="ORF">FA09DRAFT_326369</name>
</gene>
<evidence type="ECO:0000313" key="2">
    <source>
        <dbReference type="Proteomes" id="UP000245946"/>
    </source>
</evidence>
<keyword evidence="2" id="KW-1185">Reference proteome</keyword>
<accession>A0A316Z6Y5</accession>
<dbReference type="Proteomes" id="UP000245946">
    <property type="component" value="Unassembled WGS sequence"/>
</dbReference>
<evidence type="ECO:0000313" key="1">
    <source>
        <dbReference type="EMBL" id="PWN95985.1"/>
    </source>
</evidence>
<name>A0A316Z6Y5_9BASI</name>
<dbReference type="AlphaFoldDB" id="A0A316Z6Y5"/>
<dbReference type="RefSeq" id="XP_025596264.1">
    <property type="nucleotide sequence ID" value="XM_025741206.1"/>
</dbReference>
<dbReference type="EMBL" id="KZ819301">
    <property type="protein sequence ID" value="PWN95985.1"/>
    <property type="molecule type" value="Genomic_DNA"/>
</dbReference>
<reference evidence="1 2" key="1">
    <citation type="journal article" date="2018" name="Mol. Biol. Evol.">
        <title>Broad Genomic Sampling Reveals a Smut Pathogenic Ancestry of the Fungal Clade Ustilaginomycotina.</title>
        <authorList>
            <person name="Kijpornyongpan T."/>
            <person name="Mondo S.J."/>
            <person name="Barry K."/>
            <person name="Sandor L."/>
            <person name="Lee J."/>
            <person name="Lipzen A."/>
            <person name="Pangilinan J."/>
            <person name="LaButti K."/>
            <person name="Hainaut M."/>
            <person name="Henrissat B."/>
            <person name="Grigoriev I.V."/>
            <person name="Spatafora J.W."/>
            <person name="Aime M.C."/>
        </authorList>
    </citation>
    <scope>NUCLEOTIDE SEQUENCE [LARGE SCALE GENOMIC DNA]</scope>
    <source>
        <strain evidence="1 2">MCA 4186</strain>
    </source>
</reference>
<dbReference type="GeneID" id="37268750"/>
<sequence>MVGRKKACWNIRDIAMWANPKDVFATLKPPAMRFTKEGWDTGIPSLCGMRDLMKDLLSGASTSQGRHHATNHWRVGNILQHYNSGVHSKCLYAKKEQGRSRLPVLRSMLHQHGTLLACLCLTDSVLLPGFFEALLHMLLYAYKGTKHCSSLPVSLIAGLLASNAITPIEGGSFSAEAYAAGGWVGGRPNSAANIACWHAGPGQAGSVGCVGTLTVNGPAPKTLLFKNYRLSYSGMQLTSIKLTNVKTAGVPVLPS</sequence>
<protein>
    <submittedName>
        <fullName evidence="1">Uncharacterized protein</fullName>
    </submittedName>
</protein>
<organism evidence="1 2">
    <name type="scientific">Tilletiopsis washingtonensis</name>
    <dbReference type="NCBI Taxonomy" id="58919"/>
    <lineage>
        <taxon>Eukaryota</taxon>
        <taxon>Fungi</taxon>
        <taxon>Dikarya</taxon>
        <taxon>Basidiomycota</taxon>
        <taxon>Ustilaginomycotina</taxon>
        <taxon>Exobasidiomycetes</taxon>
        <taxon>Entylomatales</taxon>
        <taxon>Entylomatales incertae sedis</taxon>
        <taxon>Tilletiopsis</taxon>
    </lineage>
</organism>